<evidence type="ECO:0000313" key="10">
    <source>
        <dbReference type="Proteomes" id="UP001165652"/>
    </source>
</evidence>
<evidence type="ECO:0000256" key="7">
    <source>
        <dbReference type="ARBA" id="ARBA00048037"/>
    </source>
</evidence>
<keyword evidence="5" id="KW-0547">Nucleotide-binding</keyword>
<name>A0ABT5JGP6_RHOTP</name>
<dbReference type="NCBIfam" id="TIGR00545">
    <property type="entry name" value="lipoyltrans"/>
    <property type="match status" value="1"/>
</dbReference>
<comment type="catalytic activity">
    <reaction evidence="7">
        <text>L-lysyl-[lipoyl-carrier protein] + (R)-lipoate + ATP = N(6)-[(R)-lipoyl]-L-lysyl-[lipoyl-carrier protein] + AMP + diphosphate + H(+)</text>
        <dbReference type="Rhea" id="RHEA:49288"/>
        <dbReference type="Rhea" id="RHEA-COMP:10500"/>
        <dbReference type="Rhea" id="RHEA-COMP:10502"/>
        <dbReference type="ChEBI" id="CHEBI:15378"/>
        <dbReference type="ChEBI" id="CHEBI:29969"/>
        <dbReference type="ChEBI" id="CHEBI:30616"/>
        <dbReference type="ChEBI" id="CHEBI:33019"/>
        <dbReference type="ChEBI" id="CHEBI:83088"/>
        <dbReference type="ChEBI" id="CHEBI:83099"/>
        <dbReference type="ChEBI" id="CHEBI:456215"/>
        <dbReference type="EC" id="6.3.1.20"/>
    </reaction>
</comment>
<dbReference type="Gene3D" id="3.30.930.10">
    <property type="entry name" value="Bira Bifunctional Protein, Domain 2"/>
    <property type="match status" value="1"/>
</dbReference>
<dbReference type="PROSITE" id="PS51733">
    <property type="entry name" value="BPL_LPL_CATALYTIC"/>
    <property type="match status" value="1"/>
</dbReference>
<evidence type="ECO:0000256" key="2">
    <source>
        <dbReference type="ARBA" id="ARBA00005124"/>
    </source>
</evidence>
<dbReference type="GO" id="GO:0016979">
    <property type="term" value="F:lipoate-protein ligase activity"/>
    <property type="evidence" value="ECO:0007669"/>
    <property type="project" value="UniProtKB-EC"/>
</dbReference>
<dbReference type="SUPFAM" id="SSF82649">
    <property type="entry name" value="SufE/NifU"/>
    <property type="match status" value="1"/>
</dbReference>
<reference evidence="9" key="2">
    <citation type="submission" date="2023-02" db="EMBL/GenBank/DDBJ databases">
        <authorList>
            <person name="Rayyan A."/>
            <person name="Meyer T."/>
            <person name="Kyndt J.A."/>
        </authorList>
    </citation>
    <scope>NUCLEOTIDE SEQUENCE</scope>
    <source>
        <strain evidence="9">DSM 9987</strain>
    </source>
</reference>
<reference evidence="9" key="1">
    <citation type="journal article" date="2023" name="Microbiol Resour">
        <title>Genome Sequences of Rhodoplanes serenus and Two Thermotolerant Strains, Rhodoplanes tepidamans and 'Rhodoplanes cryptolactis,' Further Refine the Genus.</title>
        <authorList>
            <person name="Rayyan A.A."/>
            <person name="Kyndt J.A."/>
        </authorList>
    </citation>
    <scope>NUCLEOTIDE SEQUENCE</scope>
    <source>
        <strain evidence="9">DSM 9987</strain>
    </source>
</reference>
<dbReference type="RefSeq" id="WP_272779712.1">
    <property type="nucleotide sequence ID" value="NZ_JAQQLI010000054.1"/>
</dbReference>
<dbReference type="Pfam" id="PF10437">
    <property type="entry name" value="Lip_prot_lig_C"/>
    <property type="match status" value="1"/>
</dbReference>
<protein>
    <recommendedName>
        <fullName evidence="3">lipoate--protein ligase</fullName>
        <ecNumber evidence="3">6.3.1.20</ecNumber>
    </recommendedName>
</protein>
<evidence type="ECO:0000256" key="4">
    <source>
        <dbReference type="ARBA" id="ARBA00022598"/>
    </source>
</evidence>
<feature type="domain" description="BPL/LPL catalytic" evidence="8">
    <location>
        <begin position="26"/>
        <end position="217"/>
    </location>
</feature>
<evidence type="ECO:0000256" key="6">
    <source>
        <dbReference type="ARBA" id="ARBA00022840"/>
    </source>
</evidence>
<evidence type="ECO:0000313" key="9">
    <source>
        <dbReference type="EMBL" id="MDC7788881.1"/>
    </source>
</evidence>
<dbReference type="InterPro" id="IPR004143">
    <property type="entry name" value="BPL_LPL_catalytic"/>
</dbReference>
<keyword evidence="4 9" id="KW-0436">Ligase</keyword>
<dbReference type="InterPro" id="IPR004562">
    <property type="entry name" value="LipoylTrfase_LipoateP_Ligase"/>
</dbReference>
<dbReference type="PANTHER" id="PTHR12561">
    <property type="entry name" value="LIPOATE-PROTEIN LIGASE"/>
    <property type="match status" value="1"/>
</dbReference>
<dbReference type="SUPFAM" id="SSF55681">
    <property type="entry name" value="Class II aaRS and biotin synthetases"/>
    <property type="match status" value="1"/>
</dbReference>
<comment type="pathway">
    <text evidence="1">Protein modification; protein lipoylation via exogenous pathway; protein N(6)-(lipoyl)lysine from lipoate: step 2/2.</text>
</comment>
<gene>
    <name evidence="9" type="ORF">PQJ73_24625</name>
</gene>
<keyword evidence="6" id="KW-0067">ATP-binding</keyword>
<dbReference type="EC" id="6.3.1.20" evidence="3"/>
<dbReference type="Pfam" id="PF21948">
    <property type="entry name" value="LplA-B_cat"/>
    <property type="match status" value="1"/>
</dbReference>
<evidence type="ECO:0000259" key="8">
    <source>
        <dbReference type="PROSITE" id="PS51733"/>
    </source>
</evidence>
<comment type="pathway">
    <text evidence="2">Protein modification; protein lipoylation via exogenous pathway; protein N(6)-(lipoyl)lysine from lipoate: step 1/2.</text>
</comment>
<organism evidence="9 10">
    <name type="scientific">Rhodoplanes tepidamans</name>
    <name type="common">Rhodoplanes cryptolactis</name>
    <dbReference type="NCBI Taxonomy" id="200616"/>
    <lineage>
        <taxon>Bacteria</taxon>
        <taxon>Pseudomonadati</taxon>
        <taxon>Pseudomonadota</taxon>
        <taxon>Alphaproteobacteria</taxon>
        <taxon>Hyphomicrobiales</taxon>
        <taxon>Nitrobacteraceae</taxon>
        <taxon>Rhodoplanes</taxon>
    </lineage>
</organism>
<keyword evidence="10" id="KW-1185">Reference proteome</keyword>
<proteinExistence type="predicted"/>
<dbReference type="InterPro" id="IPR045864">
    <property type="entry name" value="aa-tRNA-synth_II/BPL/LPL"/>
</dbReference>
<dbReference type="Gene3D" id="3.30.390.50">
    <property type="entry name" value="CO dehydrogenase flavoprotein, C-terminal domain"/>
    <property type="match status" value="1"/>
</dbReference>
<comment type="caution">
    <text evidence="9">The sequence shown here is derived from an EMBL/GenBank/DDBJ whole genome shotgun (WGS) entry which is preliminary data.</text>
</comment>
<dbReference type="InterPro" id="IPR019491">
    <property type="entry name" value="Lipoate_protein_ligase_C"/>
</dbReference>
<evidence type="ECO:0000256" key="1">
    <source>
        <dbReference type="ARBA" id="ARBA00005085"/>
    </source>
</evidence>
<dbReference type="PANTHER" id="PTHR12561:SF3">
    <property type="entry name" value="LIPOYLTRANSFERASE 1, MITOCHONDRIAL"/>
    <property type="match status" value="1"/>
</dbReference>
<dbReference type="Proteomes" id="UP001165652">
    <property type="component" value="Unassembled WGS sequence"/>
</dbReference>
<evidence type="ECO:0000256" key="3">
    <source>
        <dbReference type="ARBA" id="ARBA00012367"/>
    </source>
</evidence>
<evidence type="ECO:0000256" key="5">
    <source>
        <dbReference type="ARBA" id="ARBA00022741"/>
    </source>
</evidence>
<dbReference type="EMBL" id="JAQQLI010000054">
    <property type="protein sequence ID" value="MDC7788881.1"/>
    <property type="molecule type" value="Genomic_DNA"/>
</dbReference>
<sequence>MHYLESDSVDPRFNLALEQVVFDSLDPAQDCFMLWRNDNAIIVGKHQNTAAEINAEYVRQRNIHVVRRLSGGGAVYHDLGNVNFTFITAAGGDRPLDFGAFCRPVVRALAALGVTAEISGRNDMTIGGRKFSGNAQYRKRGRVLHHGTILYDSDLSVLGKALMVPKDKYESKAVQSVRSRVCNIRDHMAADLGVERFMEELRDAMFREFAMEPHALSAADRDATRRLQRDVYDTWAWNFGESPAYRIRKERRVDGCGKIEVHMDVERGTIRRIAFFGDYFGDGDSAELGRLLEGARLERGCLRETLAAIAIGDYFHNLDPEAFVDILTE</sequence>
<accession>A0ABT5JGP6</accession>
<dbReference type="CDD" id="cd16443">
    <property type="entry name" value="LplA"/>
    <property type="match status" value="1"/>
</dbReference>